<dbReference type="AlphaFoldDB" id="A0A9N7VRM5"/>
<gene>
    <name evidence="3" type="ORF">PLEPLA_LOCUS43255</name>
</gene>
<reference evidence="3" key="1">
    <citation type="submission" date="2020-03" db="EMBL/GenBank/DDBJ databases">
        <authorList>
            <person name="Weist P."/>
        </authorList>
    </citation>
    <scope>NUCLEOTIDE SEQUENCE</scope>
</reference>
<evidence type="ECO:0000256" key="1">
    <source>
        <dbReference type="SAM" id="MobiDB-lite"/>
    </source>
</evidence>
<sequence length="224" mass="24976">MGGRAERQAVSTPADSRVHVSSIWRAEPPGRRSAPHIMDPDVGVEVLRESRDEGLKPPEPREEVGQGRPTRWAPGPNRYFFIKPGVRLGWEEESRRFLDGIGCRVISKTLEETLQRQTIRPSLHTSLDPRGPPVLPVLIDSLIRNEQQRRVLWVIVVSVTLTSSFCLLIGQSYQTLSSGSGGDPYPPHSENEESVDTSAQIDAESFQICTKRFILTSGIQISLK</sequence>
<keyword evidence="2" id="KW-1133">Transmembrane helix</keyword>
<feature type="compositionally biased region" description="Basic and acidic residues" evidence="1">
    <location>
        <begin position="46"/>
        <end position="65"/>
    </location>
</feature>
<keyword evidence="4" id="KW-1185">Reference proteome</keyword>
<feature type="region of interest" description="Disordered" evidence="1">
    <location>
        <begin position="178"/>
        <end position="197"/>
    </location>
</feature>
<keyword evidence="2" id="KW-0812">Transmembrane</keyword>
<dbReference type="EMBL" id="CADEAL010004257">
    <property type="protein sequence ID" value="CAB1455479.1"/>
    <property type="molecule type" value="Genomic_DNA"/>
</dbReference>
<feature type="transmembrane region" description="Helical" evidence="2">
    <location>
        <begin position="151"/>
        <end position="170"/>
    </location>
</feature>
<comment type="caution">
    <text evidence="3">The sequence shown here is derived from an EMBL/GenBank/DDBJ whole genome shotgun (WGS) entry which is preliminary data.</text>
</comment>
<proteinExistence type="predicted"/>
<feature type="region of interest" description="Disordered" evidence="1">
    <location>
        <begin position="1"/>
        <end position="70"/>
    </location>
</feature>
<name>A0A9N7VRM5_PLEPL</name>
<dbReference type="Proteomes" id="UP001153269">
    <property type="component" value="Unassembled WGS sequence"/>
</dbReference>
<evidence type="ECO:0000313" key="3">
    <source>
        <dbReference type="EMBL" id="CAB1455479.1"/>
    </source>
</evidence>
<keyword evidence="2" id="KW-0472">Membrane</keyword>
<protein>
    <submittedName>
        <fullName evidence="3">Uncharacterized protein</fullName>
    </submittedName>
</protein>
<organism evidence="3 4">
    <name type="scientific">Pleuronectes platessa</name>
    <name type="common">European plaice</name>
    <dbReference type="NCBI Taxonomy" id="8262"/>
    <lineage>
        <taxon>Eukaryota</taxon>
        <taxon>Metazoa</taxon>
        <taxon>Chordata</taxon>
        <taxon>Craniata</taxon>
        <taxon>Vertebrata</taxon>
        <taxon>Euteleostomi</taxon>
        <taxon>Actinopterygii</taxon>
        <taxon>Neopterygii</taxon>
        <taxon>Teleostei</taxon>
        <taxon>Neoteleostei</taxon>
        <taxon>Acanthomorphata</taxon>
        <taxon>Carangaria</taxon>
        <taxon>Pleuronectiformes</taxon>
        <taxon>Pleuronectoidei</taxon>
        <taxon>Pleuronectidae</taxon>
        <taxon>Pleuronectes</taxon>
    </lineage>
</organism>
<accession>A0A9N7VRM5</accession>
<evidence type="ECO:0000313" key="4">
    <source>
        <dbReference type="Proteomes" id="UP001153269"/>
    </source>
</evidence>
<evidence type="ECO:0000256" key="2">
    <source>
        <dbReference type="SAM" id="Phobius"/>
    </source>
</evidence>